<dbReference type="AlphaFoldDB" id="A0A0A0KCU8"/>
<feature type="region of interest" description="Disordered" evidence="1">
    <location>
        <begin position="80"/>
        <end position="106"/>
    </location>
</feature>
<reference evidence="2 3" key="4">
    <citation type="journal article" date="2011" name="BMC Genomics">
        <title>RNA-Seq improves annotation of protein-coding genes in the cucumber genome.</title>
        <authorList>
            <person name="Li Z."/>
            <person name="Zhang Z."/>
            <person name="Yan P."/>
            <person name="Huang S."/>
            <person name="Fei Z."/>
            <person name="Lin K."/>
        </authorList>
    </citation>
    <scope>NUCLEOTIDE SEQUENCE [LARGE SCALE GENOMIC DNA]</scope>
    <source>
        <strain evidence="3">cv. 9930</strain>
    </source>
</reference>
<sequence length="130" mass="14819">MKKEEGRIKNEEEKILLCLIVLSRVRSDAIASVQKSTRRSPADQTNPDLTNPDDCASAFARISSQLRFRPITRSDAFVPVQRSTRWSPADRTNPDPTNPAPISFDNQLRSRPIHSQLRFTSVFIRVRSQI</sequence>
<gene>
    <name evidence="2" type="ORF">Csa_6G303780</name>
</gene>
<organism evidence="2 3">
    <name type="scientific">Cucumis sativus</name>
    <name type="common">Cucumber</name>
    <dbReference type="NCBI Taxonomy" id="3659"/>
    <lineage>
        <taxon>Eukaryota</taxon>
        <taxon>Viridiplantae</taxon>
        <taxon>Streptophyta</taxon>
        <taxon>Embryophyta</taxon>
        <taxon>Tracheophyta</taxon>
        <taxon>Spermatophyta</taxon>
        <taxon>Magnoliopsida</taxon>
        <taxon>eudicotyledons</taxon>
        <taxon>Gunneridae</taxon>
        <taxon>Pentapetalae</taxon>
        <taxon>rosids</taxon>
        <taxon>fabids</taxon>
        <taxon>Cucurbitales</taxon>
        <taxon>Cucurbitaceae</taxon>
        <taxon>Benincaseae</taxon>
        <taxon>Cucumis</taxon>
    </lineage>
</organism>
<evidence type="ECO:0000313" key="3">
    <source>
        <dbReference type="Proteomes" id="UP000029981"/>
    </source>
</evidence>
<name>A0A0A0KCU8_CUCSA</name>
<dbReference type="Proteomes" id="UP000029981">
    <property type="component" value="Chromosome 6"/>
</dbReference>
<evidence type="ECO:0000256" key="1">
    <source>
        <dbReference type="SAM" id="MobiDB-lite"/>
    </source>
</evidence>
<protein>
    <submittedName>
        <fullName evidence="2">Uncharacterized protein</fullName>
    </submittedName>
</protein>
<feature type="region of interest" description="Disordered" evidence="1">
    <location>
        <begin position="31"/>
        <end position="54"/>
    </location>
</feature>
<reference evidence="2 3" key="3">
    <citation type="journal article" date="2010" name="BMC Genomics">
        <title>Transcriptome sequencing and comparative analysis of cucumber flowers with different sex types.</title>
        <authorList>
            <person name="Guo S."/>
            <person name="Zheng Y."/>
            <person name="Joung J.G."/>
            <person name="Liu S."/>
            <person name="Zhang Z."/>
            <person name="Crasta O.R."/>
            <person name="Sobral B.W."/>
            <person name="Xu Y."/>
            <person name="Huang S."/>
            <person name="Fei Z."/>
        </authorList>
    </citation>
    <scope>NUCLEOTIDE SEQUENCE [LARGE SCALE GENOMIC DNA]</scope>
    <source>
        <strain evidence="3">cv. 9930</strain>
    </source>
</reference>
<reference evidence="2 3" key="1">
    <citation type="journal article" date="2009" name="Nat. Genet.">
        <title>The genome of the cucumber, Cucumis sativus L.</title>
        <authorList>
            <person name="Huang S."/>
            <person name="Li R."/>
            <person name="Zhang Z."/>
            <person name="Li L."/>
            <person name="Gu X."/>
            <person name="Fan W."/>
            <person name="Lucas W.J."/>
            <person name="Wang X."/>
            <person name="Xie B."/>
            <person name="Ni P."/>
            <person name="Ren Y."/>
            <person name="Zhu H."/>
            <person name="Li J."/>
            <person name="Lin K."/>
            <person name="Jin W."/>
            <person name="Fei Z."/>
            <person name="Li G."/>
            <person name="Staub J."/>
            <person name="Kilian A."/>
            <person name="van der Vossen E.A."/>
            <person name="Wu Y."/>
            <person name="Guo J."/>
            <person name="He J."/>
            <person name="Jia Z."/>
            <person name="Ren Y."/>
            <person name="Tian G."/>
            <person name="Lu Y."/>
            <person name="Ruan J."/>
            <person name="Qian W."/>
            <person name="Wang M."/>
            <person name="Huang Q."/>
            <person name="Li B."/>
            <person name="Xuan Z."/>
            <person name="Cao J."/>
            <person name="Asan"/>
            <person name="Wu Z."/>
            <person name="Zhang J."/>
            <person name="Cai Q."/>
            <person name="Bai Y."/>
            <person name="Zhao B."/>
            <person name="Han Y."/>
            <person name="Li Y."/>
            <person name="Li X."/>
            <person name="Wang S."/>
            <person name="Shi Q."/>
            <person name="Liu S."/>
            <person name="Cho W.K."/>
            <person name="Kim J.Y."/>
            <person name="Xu Y."/>
            <person name="Heller-Uszynska K."/>
            <person name="Miao H."/>
            <person name="Cheng Z."/>
            <person name="Zhang S."/>
            <person name="Wu J."/>
            <person name="Yang Y."/>
            <person name="Kang H."/>
            <person name="Li M."/>
            <person name="Liang H."/>
            <person name="Ren X."/>
            <person name="Shi Z."/>
            <person name="Wen M."/>
            <person name="Jian M."/>
            <person name="Yang H."/>
            <person name="Zhang G."/>
            <person name="Yang Z."/>
            <person name="Chen R."/>
            <person name="Liu S."/>
            <person name="Li J."/>
            <person name="Ma L."/>
            <person name="Liu H."/>
            <person name="Zhou Y."/>
            <person name="Zhao J."/>
            <person name="Fang X."/>
            <person name="Li G."/>
            <person name="Fang L."/>
            <person name="Li Y."/>
            <person name="Liu D."/>
            <person name="Zheng H."/>
            <person name="Zhang Y."/>
            <person name="Qin N."/>
            <person name="Li Z."/>
            <person name="Yang G."/>
            <person name="Yang S."/>
            <person name="Bolund L."/>
            <person name="Kristiansen K."/>
            <person name="Zheng H."/>
            <person name="Li S."/>
            <person name="Zhang X."/>
            <person name="Yang H."/>
            <person name="Wang J."/>
            <person name="Sun R."/>
            <person name="Zhang B."/>
            <person name="Jiang S."/>
            <person name="Wang J."/>
            <person name="Du Y."/>
            <person name="Li S."/>
        </authorList>
    </citation>
    <scope>NUCLEOTIDE SEQUENCE [LARGE SCALE GENOMIC DNA]</scope>
    <source>
        <strain evidence="3">cv. 9930</strain>
    </source>
</reference>
<keyword evidence="3" id="KW-1185">Reference proteome</keyword>
<evidence type="ECO:0000313" key="2">
    <source>
        <dbReference type="EMBL" id="KGN47363.1"/>
    </source>
</evidence>
<proteinExistence type="predicted"/>
<reference evidence="2 3" key="2">
    <citation type="journal article" date="2009" name="PLoS ONE">
        <title>An integrated genetic and cytogenetic map of the cucumber genome.</title>
        <authorList>
            <person name="Ren Y."/>
            <person name="Zhang Z."/>
            <person name="Liu J."/>
            <person name="Staub J.E."/>
            <person name="Han Y."/>
            <person name="Cheng Z."/>
            <person name="Li X."/>
            <person name="Lu J."/>
            <person name="Miao H."/>
            <person name="Kang H."/>
            <person name="Xie B."/>
            <person name="Gu X."/>
            <person name="Wang X."/>
            <person name="Du Y."/>
            <person name="Jin W."/>
            <person name="Huang S."/>
        </authorList>
    </citation>
    <scope>NUCLEOTIDE SEQUENCE [LARGE SCALE GENOMIC DNA]</scope>
    <source>
        <strain evidence="3">cv. 9930</strain>
    </source>
</reference>
<dbReference type="EMBL" id="CM002927">
    <property type="protein sequence ID" value="KGN47363.1"/>
    <property type="molecule type" value="Genomic_DNA"/>
</dbReference>
<accession>A0A0A0KCU8</accession>
<dbReference type="Gramene" id="KGN47363">
    <property type="protein sequence ID" value="KGN47363"/>
    <property type="gene ID" value="Csa_6G303780"/>
</dbReference>